<dbReference type="SUPFAM" id="SSF141562">
    <property type="entry name" value="At5g01610-like"/>
    <property type="match status" value="1"/>
</dbReference>
<feature type="signal peptide" evidence="1">
    <location>
        <begin position="1"/>
        <end position="21"/>
    </location>
</feature>
<keyword evidence="1" id="KW-0732">Signal</keyword>
<organism evidence="2 3">
    <name type="scientific">Miscanthus lutarioriparius</name>
    <dbReference type="NCBI Taxonomy" id="422564"/>
    <lineage>
        <taxon>Eukaryota</taxon>
        <taxon>Viridiplantae</taxon>
        <taxon>Streptophyta</taxon>
        <taxon>Embryophyta</taxon>
        <taxon>Tracheophyta</taxon>
        <taxon>Spermatophyta</taxon>
        <taxon>Magnoliopsida</taxon>
        <taxon>Liliopsida</taxon>
        <taxon>Poales</taxon>
        <taxon>Poaceae</taxon>
        <taxon>PACMAD clade</taxon>
        <taxon>Panicoideae</taxon>
        <taxon>Andropogonodae</taxon>
        <taxon>Andropogoneae</taxon>
        <taxon>Saccharinae</taxon>
        <taxon>Miscanthus</taxon>
    </lineage>
</organism>
<reference evidence="2" key="1">
    <citation type="submission" date="2020-10" db="EMBL/GenBank/DDBJ databases">
        <authorList>
            <person name="Han B."/>
            <person name="Lu T."/>
            <person name="Zhao Q."/>
            <person name="Huang X."/>
            <person name="Zhao Y."/>
        </authorList>
    </citation>
    <scope>NUCLEOTIDE SEQUENCE</scope>
</reference>
<evidence type="ECO:0000313" key="3">
    <source>
        <dbReference type="Proteomes" id="UP000604825"/>
    </source>
</evidence>
<feature type="chain" id="PRO_5032357221" evidence="1">
    <location>
        <begin position="22"/>
        <end position="109"/>
    </location>
</feature>
<gene>
    <name evidence="2" type="ORF">NCGR_LOCUS38000</name>
</gene>
<dbReference type="EMBL" id="CAJGYO010000009">
    <property type="protein sequence ID" value="CAD6254396.1"/>
    <property type="molecule type" value="Genomic_DNA"/>
</dbReference>
<dbReference type="InterPro" id="IPR036758">
    <property type="entry name" value="At5g01610-like"/>
</dbReference>
<dbReference type="OrthoDB" id="744548at2759"/>
<dbReference type="Pfam" id="PF04398">
    <property type="entry name" value="DUF538"/>
    <property type="match status" value="1"/>
</dbReference>
<sequence>MACCLLAALLAASLLLPLARSDSTSSPHATTAYDELHLRGFSRSLLSANACVCMLHAGFGYFTVDLHSSCRIMLPAWSYLAVFSDRLTGSLDDSYILGLDGIRVRAFFY</sequence>
<dbReference type="Proteomes" id="UP000604825">
    <property type="component" value="Unassembled WGS sequence"/>
</dbReference>
<evidence type="ECO:0000256" key="1">
    <source>
        <dbReference type="SAM" id="SignalP"/>
    </source>
</evidence>
<dbReference type="InterPro" id="IPR007493">
    <property type="entry name" value="DUF538"/>
</dbReference>
<keyword evidence="3" id="KW-1185">Reference proteome</keyword>
<accession>A0A811Q845</accession>
<evidence type="ECO:0000313" key="2">
    <source>
        <dbReference type="EMBL" id="CAD6254396.1"/>
    </source>
</evidence>
<name>A0A811Q845_9POAL</name>
<dbReference type="AlphaFoldDB" id="A0A811Q845"/>
<dbReference type="Gene3D" id="2.30.240.10">
    <property type="entry name" value="At5g01610-like"/>
    <property type="match status" value="1"/>
</dbReference>
<comment type="caution">
    <text evidence="2">The sequence shown here is derived from an EMBL/GenBank/DDBJ whole genome shotgun (WGS) entry which is preliminary data.</text>
</comment>
<proteinExistence type="predicted"/>
<protein>
    <submittedName>
        <fullName evidence="2">Uncharacterized protein</fullName>
    </submittedName>
</protein>